<reference evidence="2 3" key="1">
    <citation type="journal article" date="2021" name="MBio">
        <title>A New Model Trypanosomatid, Novymonas esmeraldas: Genomic Perception of Its 'Candidatus Pandoraea novymonadis' Endosymbiont.</title>
        <authorList>
            <person name="Zakharova A."/>
            <person name="Saura A."/>
            <person name="Butenko A."/>
            <person name="Podesvova L."/>
            <person name="Warmusova S."/>
            <person name="Kostygov A.Y."/>
            <person name="Nenarokova A."/>
            <person name="Lukes J."/>
            <person name="Opperdoes F.R."/>
            <person name="Yurchenko V."/>
        </authorList>
    </citation>
    <scope>NUCLEOTIDE SEQUENCE [LARGE SCALE GENOMIC DNA]</scope>
    <source>
        <strain evidence="2 3">E262AT.01</strain>
    </source>
</reference>
<evidence type="ECO:0000313" key="2">
    <source>
        <dbReference type="EMBL" id="KAK7196962.1"/>
    </source>
</evidence>
<dbReference type="InterPro" id="IPR009057">
    <property type="entry name" value="Homeodomain-like_sf"/>
</dbReference>
<keyword evidence="3" id="KW-1185">Reference proteome</keyword>
<accession>A0AAW0EV23</accession>
<gene>
    <name evidence="2" type="ORF">NESM_000639200</name>
</gene>
<organism evidence="2 3">
    <name type="scientific">Novymonas esmeraldas</name>
    <dbReference type="NCBI Taxonomy" id="1808958"/>
    <lineage>
        <taxon>Eukaryota</taxon>
        <taxon>Discoba</taxon>
        <taxon>Euglenozoa</taxon>
        <taxon>Kinetoplastea</taxon>
        <taxon>Metakinetoplastina</taxon>
        <taxon>Trypanosomatida</taxon>
        <taxon>Trypanosomatidae</taxon>
        <taxon>Novymonas</taxon>
    </lineage>
</organism>
<proteinExistence type="predicted"/>
<evidence type="ECO:0000313" key="3">
    <source>
        <dbReference type="Proteomes" id="UP001430356"/>
    </source>
</evidence>
<feature type="compositionally biased region" description="Basic and acidic residues" evidence="1">
    <location>
        <begin position="231"/>
        <end position="244"/>
    </location>
</feature>
<feature type="region of interest" description="Disordered" evidence="1">
    <location>
        <begin position="372"/>
        <end position="408"/>
    </location>
</feature>
<protein>
    <submittedName>
        <fullName evidence="2">Ttaggg binding factor</fullName>
    </submittedName>
</protein>
<dbReference type="AlphaFoldDB" id="A0AAW0EV23"/>
<feature type="region of interest" description="Disordered" evidence="1">
    <location>
        <begin position="224"/>
        <end position="251"/>
    </location>
</feature>
<dbReference type="EMBL" id="JAECZO010000091">
    <property type="protein sequence ID" value="KAK7196962.1"/>
    <property type="molecule type" value="Genomic_DNA"/>
</dbReference>
<dbReference type="Proteomes" id="UP001430356">
    <property type="component" value="Unassembled WGS sequence"/>
</dbReference>
<feature type="compositionally biased region" description="Low complexity" evidence="1">
    <location>
        <begin position="481"/>
        <end position="497"/>
    </location>
</feature>
<comment type="caution">
    <text evidence="2">The sequence shown here is derived from an EMBL/GenBank/DDBJ whole genome shotgun (WGS) entry which is preliminary data.</text>
</comment>
<feature type="region of interest" description="Disordered" evidence="1">
    <location>
        <begin position="455"/>
        <end position="504"/>
    </location>
</feature>
<feature type="compositionally biased region" description="Low complexity" evidence="1">
    <location>
        <begin position="376"/>
        <end position="408"/>
    </location>
</feature>
<feature type="compositionally biased region" description="Polar residues" evidence="1">
    <location>
        <begin position="169"/>
        <end position="179"/>
    </location>
</feature>
<dbReference type="SUPFAM" id="SSF46689">
    <property type="entry name" value="Homeodomain-like"/>
    <property type="match status" value="1"/>
</dbReference>
<name>A0AAW0EV23_9TRYP</name>
<sequence length="606" mass="63247">MSDCAALRSTDTAVGSGDVDVDVNSSIRSSSGGRGGGASAERLDMHFYDVLHPIVLSHVRRGNVDGVLALLSLPQLSTSTLYWSTCTYREGLVAAALMYVIEHTGQRTVPASPPTPAAAAAPAALSVVELYALLRLCLRGAVEALVVSSSPLLCGPCVSPPSRDDGDATSAQPPQQSHSPALATLVRVGRAWRHGERGDSSSSSSRRDLELYVRSVMGRLEAWMSAPAPTEGERGDAAHGDATRKRPRPGNTAADVIDLAALAAVLQARCCDLMYVNPLRDGHVSGAGATTTADASMDSATTTSAATAMGVSSSSNSNGSAAVASAALPVVAVAAPTVDDDGSGSDTEDTSEEEEEDAVAMLRRVPTIGAVRWAVPPTSSTAEPPAPGRGSPRAPPSAHARASPPSCAAVDVASRGRCAREAADEEQTRVSAGIRAFDAFTMAQEATAAAAAASESSLQAPWRVSARPPHALSRDSAAARPEQPSTSSPAQPAQPAAVRRRRHRFSAQEDAAILHGVARFGQRTGSFQYIFHAYRSVWRAGRTALHLYDHWRGALRRHAVASTAGVTADGVEEEEEEHNAVEPRVSPIRAALRYAEQDLSSDIEDV</sequence>
<feature type="compositionally biased region" description="Acidic residues" evidence="1">
    <location>
        <begin position="338"/>
        <end position="358"/>
    </location>
</feature>
<evidence type="ECO:0000256" key="1">
    <source>
        <dbReference type="SAM" id="MobiDB-lite"/>
    </source>
</evidence>
<feature type="region of interest" description="Disordered" evidence="1">
    <location>
        <begin position="161"/>
        <end position="182"/>
    </location>
</feature>
<dbReference type="Gene3D" id="1.10.10.60">
    <property type="entry name" value="Homeodomain-like"/>
    <property type="match status" value="1"/>
</dbReference>
<feature type="region of interest" description="Disordered" evidence="1">
    <location>
        <begin position="336"/>
        <end position="358"/>
    </location>
</feature>